<organism evidence="1 2">
    <name type="scientific">Populus trichocarpa</name>
    <name type="common">Western balsam poplar</name>
    <name type="synonym">Populus balsamifera subsp. trichocarpa</name>
    <dbReference type="NCBI Taxonomy" id="3694"/>
    <lineage>
        <taxon>Eukaryota</taxon>
        <taxon>Viridiplantae</taxon>
        <taxon>Streptophyta</taxon>
        <taxon>Embryophyta</taxon>
        <taxon>Tracheophyta</taxon>
        <taxon>Spermatophyta</taxon>
        <taxon>Magnoliopsida</taxon>
        <taxon>eudicotyledons</taxon>
        <taxon>Gunneridae</taxon>
        <taxon>Pentapetalae</taxon>
        <taxon>rosids</taxon>
        <taxon>fabids</taxon>
        <taxon>Malpighiales</taxon>
        <taxon>Salicaceae</taxon>
        <taxon>Saliceae</taxon>
        <taxon>Populus</taxon>
    </lineage>
</organism>
<gene>
    <name evidence="1" type="ORF">POPTR_014G007050</name>
</gene>
<protein>
    <submittedName>
        <fullName evidence="1">Uncharacterized protein</fullName>
    </submittedName>
</protein>
<dbReference type="Proteomes" id="UP000006729">
    <property type="component" value="Chromosome 14"/>
</dbReference>
<dbReference type="EMBL" id="CM009303">
    <property type="protein sequence ID" value="RQO99537.1"/>
    <property type="molecule type" value="Genomic_DNA"/>
</dbReference>
<reference evidence="1 2" key="1">
    <citation type="journal article" date="2006" name="Science">
        <title>The genome of black cottonwood, Populus trichocarpa (Torr. &amp; Gray).</title>
        <authorList>
            <person name="Tuskan G.A."/>
            <person name="Difazio S."/>
            <person name="Jansson S."/>
            <person name="Bohlmann J."/>
            <person name="Grigoriev I."/>
            <person name="Hellsten U."/>
            <person name="Putnam N."/>
            <person name="Ralph S."/>
            <person name="Rombauts S."/>
            <person name="Salamov A."/>
            <person name="Schein J."/>
            <person name="Sterck L."/>
            <person name="Aerts A."/>
            <person name="Bhalerao R.R."/>
            <person name="Bhalerao R.P."/>
            <person name="Blaudez D."/>
            <person name="Boerjan W."/>
            <person name="Brun A."/>
            <person name="Brunner A."/>
            <person name="Busov V."/>
            <person name="Campbell M."/>
            <person name="Carlson J."/>
            <person name="Chalot M."/>
            <person name="Chapman J."/>
            <person name="Chen G.L."/>
            <person name="Cooper D."/>
            <person name="Coutinho P.M."/>
            <person name="Couturier J."/>
            <person name="Covert S."/>
            <person name="Cronk Q."/>
            <person name="Cunningham R."/>
            <person name="Davis J."/>
            <person name="Degroeve S."/>
            <person name="Dejardin A."/>
            <person name="Depamphilis C."/>
            <person name="Detter J."/>
            <person name="Dirks B."/>
            <person name="Dubchak I."/>
            <person name="Duplessis S."/>
            <person name="Ehlting J."/>
            <person name="Ellis B."/>
            <person name="Gendler K."/>
            <person name="Goodstein D."/>
            <person name="Gribskov M."/>
            <person name="Grimwood J."/>
            <person name="Groover A."/>
            <person name="Gunter L."/>
            <person name="Hamberger B."/>
            <person name="Heinze B."/>
            <person name="Helariutta Y."/>
            <person name="Henrissat B."/>
            <person name="Holligan D."/>
            <person name="Holt R."/>
            <person name="Huang W."/>
            <person name="Islam-Faridi N."/>
            <person name="Jones S."/>
            <person name="Jones-Rhoades M."/>
            <person name="Jorgensen R."/>
            <person name="Joshi C."/>
            <person name="Kangasjarvi J."/>
            <person name="Karlsson J."/>
            <person name="Kelleher C."/>
            <person name="Kirkpatrick R."/>
            <person name="Kirst M."/>
            <person name="Kohler A."/>
            <person name="Kalluri U."/>
            <person name="Larimer F."/>
            <person name="Leebens-Mack J."/>
            <person name="Leple J.C."/>
            <person name="Locascio P."/>
            <person name="Lou Y."/>
            <person name="Lucas S."/>
            <person name="Martin F."/>
            <person name="Montanini B."/>
            <person name="Napoli C."/>
            <person name="Nelson D.R."/>
            <person name="Nelson C."/>
            <person name="Nieminen K."/>
            <person name="Nilsson O."/>
            <person name="Pereda V."/>
            <person name="Peter G."/>
            <person name="Philippe R."/>
            <person name="Pilate G."/>
            <person name="Poliakov A."/>
            <person name="Razumovskaya J."/>
            <person name="Richardson P."/>
            <person name="Rinaldi C."/>
            <person name="Ritland K."/>
            <person name="Rouze P."/>
            <person name="Ryaboy D."/>
            <person name="Schmutz J."/>
            <person name="Schrader J."/>
            <person name="Segerman B."/>
            <person name="Shin H."/>
            <person name="Siddiqui A."/>
            <person name="Sterky F."/>
            <person name="Terry A."/>
            <person name="Tsai C.J."/>
            <person name="Uberbacher E."/>
            <person name="Unneberg P."/>
            <person name="Vahala J."/>
            <person name="Wall K."/>
            <person name="Wessler S."/>
            <person name="Yang G."/>
            <person name="Yin T."/>
            <person name="Douglas C."/>
            <person name="Marra M."/>
            <person name="Sandberg G."/>
            <person name="Van de Peer Y."/>
            <person name="Rokhsar D."/>
        </authorList>
    </citation>
    <scope>NUCLEOTIDE SEQUENCE [LARGE SCALE GENOMIC DNA]</scope>
    <source>
        <strain evidence="2">cv. Nisqually</strain>
    </source>
</reference>
<accession>A0A3N7FX03</accession>
<evidence type="ECO:0000313" key="1">
    <source>
        <dbReference type="EMBL" id="RQO99537.1"/>
    </source>
</evidence>
<dbReference type="InParanoid" id="A0A3N7FX03"/>
<sequence>MAWASLASAREPSHTRVFTPVTSPIICSPHAHATMIRHASLWSIIFLFLHG</sequence>
<name>A0A3N7FX03_POPTR</name>
<keyword evidence="2" id="KW-1185">Reference proteome</keyword>
<proteinExistence type="predicted"/>
<dbReference type="AlphaFoldDB" id="A0A3N7FX03"/>
<evidence type="ECO:0000313" key="2">
    <source>
        <dbReference type="Proteomes" id="UP000006729"/>
    </source>
</evidence>